<accession>A0A1L8CQI5</accession>
<reference evidence="2 3" key="1">
    <citation type="journal article" date="2017" name="Arch. Microbiol.">
        <title>Mariprofundus micogutta sp. nov., a novel iron-oxidizing zetaproteobacterium isolated from a deep-sea hydrothermal field at the Bayonnaise knoll of the Izu-Ogasawara arc, and a description of Mariprofundales ord. nov. and Zetaproteobacteria classis nov.</title>
        <authorList>
            <person name="Makita H."/>
            <person name="Tanaka E."/>
            <person name="Mitsunobu S."/>
            <person name="Miyazaki M."/>
            <person name="Nunoura T."/>
            <person name="Uematsu K."/>
            <person name="Takaki Y."/>
            <person name="Nishi S."/>
            <person name="Shimamura S."/>
            <person name="Takai K."/>
        </authorList>
    </citation>
    <scope>NUCLEOTIDE SEQUENCE [LARGE SCALE GENOMIC DNA]</scope>
    <source>
        <strain evidence="2 3">ET2</strain>
    </source>
</reference>
<comment type="caution">
    <text evidence="2">The sequence shown here is derived from an EMBL/GenBank/DDBJ whole genome shotgun (WGS) entry which is preliminary data.</text>
</comment>
<sequence>MHVIESNAVELSLFSHRLAAVCEEMGAILKRSAISPNIRDREDFSCALFTRGGELIAQASHIPVHLGSMAFAMSKVVDIFDWQADDVVVFNDPYLGGTHLPDITVVMPLFVEQHLTGFAAARAHHADIGGATPGSMGVETSLEKEGLIISPCYWFRAGDEQPELVKQIYARVRAPEERLGDLSAQRAACQLAAQRLNEFDRDHLESMFAALISVSESYGRTAIASIPDGIYQFEDLLEDDGCGTLNLSIKVKLTVIGEQVSVDFSGSADQSRGPVNCPLAVTAASVFYVFRCLMPKHSPQTAAIFHPISIIAPQGCLVNANAGAPVAAGNVETSQRIVDVVLGALALAIPNRIPAAAQGTMNNVIFGGGTGDSEWVYYETLAGGMGAHAAGDGLSAVQCHMTNTKNSSIEVLEMHYPLRITAYAVRKNSGGDGKYIGGDGLIREWQVVEDCHLSLLTERRLSSPYGLLGGADGKSGCNSLFSNGVWSELPAKGSVQLLAGDRIRIETPGGGAYSISDEKD</sequence>
<name>A0A1L8CQI5_9PROT</name>
<evidence type="ECO:0000259" key="1">
    <source>
        <dbReference type="Pfam" id="PF02538"/>
    </source>
</evidence>
<gene>
    <name evidence="2" type="ORF">MMIC_P2161</name>
</gene>
<dbReference type="EC" id="3.5.2.14" evidence="2"/>
<dbReference type="PANTHER" id="PTHR11365">
    <property type="entry name" value="5-OXOPROLINASE RELATED"/>
    <property type="match status" value="1"/>
</dbReference>
<dbReference type="InterPro" id="IPR003692">
    <property type="entry name" value="Hydantoinase_B"/>
</dbReference>
<evidence type="ECO:0000313" key="3">
    <source>
        <dbReference type="Proteomes" id="UP000231632"/>
    </source>
</evidence>
<dbReference type="EMBL" id="BDFD01000022">
    <property type="protein sequence ID" value="GAV21181.1"/>
    <property type="molecule type" value="Genomic_DNA"/>
</dbReference>
<dbReference type="GO" id="GO:0005829">
    <property type="term" value="C:cytosol"/>
    <property type="evidence" value="ECO:0007669"/>
    <property type="project" value="TreeGrafter"/>
</dbReference>
<protein>
    <submittedName>
        <fullName evidence="2">N-methylhydantoinase B</fullName>
        <ecNumber evidence="2">3.5.2.14</ecNumber>
    </submittedName>
</protein>
<dbReference type="PANTHER" id="PTHR11365:SF23">
    <property type="entry name" value="HYPOTHETICAL 5-OXOPROLINASE (EUROFUNG)-RELATED"/>
    <property type="match status" value="1"/>
</dbReference>
<dbReference type="STRING" id="1921010.MMIC_P2161"/>
<keyword evidence="2" id="KW-0378">Hydrolase</keyword>
<feature type="domain" description="Hydantoinase B/oxoprolinase" evidence="1">
    <location>
        <begin position="8"/>
        <end position="513"/>
    </location>
</feature>
<dbReference type="GO" id="GO:0006749">
    <property type="term" value="P:glutathione metabolic process"/>
    <property type="evidence" value="ECO:0007669"/>
    <property type="project" value="TreeGrafter"/>
</dbReference>
<dbReference type="GO" id="GO:0017168">
    <property type="term" value="F:5-oxoprolinase (ATP-hydrolyzing) activity"/>
    <property type="evidence" value="ECO:0007669"/>
    <property type="project" value="TreeGrafter"/>
</dbReference>
<dbReference type="GO" id="GO:0047423">
    <property type="term" value="F:N-methylhydantoinase (ATP-hydrolyzing) activity"/>
    <property type="evidence" value="ECO:0007669"/>
    <property type="project" value="UniProtKB-EC"/>
</dbReference>
<dbReference type="RefSeq" id="WP_072660483.1">
    <property type="nucleotide sequence ID" value="NZ_BDFD01000022.1"/>
</dbReference>
<organism evidence="2 3">
    <name type="scientific">Mariprofundus micogutta</name>
    <dbReference type="NCBI Taxonomy" id="1921010"/>
    <lineage>
        <taxon>Bacteria</taxon>
        <taxon>Pseudomonadati</taxon>
        <taxon>Pseudomonadota</taxon>
        <taxon>Candidatius Mariprofundia</taxon>
        <taxon>Mariprofundales</taxon>
        <taxon>Mariprofundaceae</taxon>
        <taxon>Mariprofundus</taxon>
    </lineage>
</organism>
<dbReference type="Pfam" id="PF02538">
    <property type="entry name" value="Hydantoinase_B"/>
    <property type="match status" value="1"/>
</dbReference>
<dbReference type="AlphaFoldDB" id="A0A1L8CQI5"/>
<proteinExistence type="predicted"/>
<keyword evidence="3" id="KW-1185">Reference proteome</keyword>
<dbReference type="InterPro" id="IPR045079">
    <property type="entry name" value="Oxoprolinase-like"/>
</dbReference>
<evidence type="ECO:0000313" key="2">
    <source>
        <dbReference type="EMBL" id="GAV21181.1"/>
    </source>
</evidence>
<dbReference type="Proteomes" id="UP000231632">
    <property type="component" value="Unassembled WGS sequence"/>
</dbReference>